<reference evidence="8 9" key="2">
    <citation type="submission" date="2016-05" db="EMBL/GenBank/DDBJ databases">
        <title>Lineage-specific infection strategies underlie the spectrum of fungal disease in amphibians.</title>
        <authorList>
            <person name="Cuomo C.A."/>
            <person name="Farrer R.A."/>
            <person name="James T."/>
            <person name="Longcore J."/>
            <person name="Birren B."/>
        </authorList>
    </citation>
    <scope>NUCLEOTIDE SEQUENCE [LARGE SCALE GENOMIC DNA]</scope>
    <source>
        <strain evidence="8 9">JEL423</strain>
    </source>
</reference>
<keyword evidence="2" id="KW-0805">Transcription regulation</keyword>
<name>A0A177W9S8_BATDL</name>
<keyword evidence="6" id="KW-0175">Coiled coil</keyword>
<evidence type="ECO:0000259" key="7">
    <source>
        <dbReference type="PROSITE" id="PS51037"/>
    </source>
</evidence>
<comment type="subcellular location">
    <subcellularLocation>
        <location evidence="5">Nucleus</location>
    </subcellularLocation>
</comment>
<dbReference type="GO" id="GO:0000785">
    <property type="term" value="C:chromatin"/>
    <property type="evidence" value="ECO:0007669"/>
    <property type="project" value="UniProtKB-ARBA"/>
</dbReference>
<evidence type="ECO:0000256" key="1">
    <source>
        <dbReference type="ARBA" id="ARBA00022408"/>
    </source>
</evidence>
<evidence type="ECO:0000256" key="3">
    <source>
        <dbReference type="ARBA" id="ARBA00023163"/>
    </source>
</evidence>
<gene>
    <name evidence="8" type="ORF">BDEG_20670</name>
</gene>
<evidence type="ECO:0000256" key="5">
    <source>
        <dbReference type="PROSITE-ProRule" id="PRU00376"/>
    </source>
</evidence>
<dbReference type="Gene3D" id="2.60.40.1970">
    <property type="entry name" value="YEATS domain"/>
    <property type="match status" value="1"/>
</dbReference>
<organism evidence="8 9">
    <name type="scientific">Batrachochytrium dendrobatidis (strain JEL423)</name>
    <dbReference type="NCBI Taxonomy" id="403673"/>
    <lineage>
        <taxon>Eukaryota</taxon>
        <taxon>Fungi</taxon>
        <taxon>Fungi incertae sedis</taxon>
        <taxon>Chytridiomycota</taxon>
        <taxon>Chytridiomycota incertae sedis</taxon>
        <taxon>Chytridiomycetes</taxon>
        <taxon>Rhizophydiales</taxon>
        <taxon>Rhizophydiales incertae sedis</taxon>
        <taxon>Batrachochytrium</taxon>
    </lineage>
</organism>
<dbReference type="OrthoDB" id="16041at2759"/>
<dbReference type="AlphaFoldDB" id="A0A177W9S8"/>
<evidence type="ECO:0000256" key="4">
    <source>
        <dbReference type="ARBA" id="ARBA00023242"/>
    </source>
</evidence>
<dbReference type="PANTHER" id="PTHR47573">
    <property type="entry name" value="PROTEIN AF-9 HOMOLOG"/>
    <property type="match status" value="1"/>
</dbReference>
<evidence type="ECO:0000256" key="2">
    <source>
        <dbReference type="ARBA" id="ARBA00023015"/>
    </source>
</evidence>
<feature type="coiled-coil region" evidence="6">
    <location>
        <begin position="165"/>
        <end position="213"/>
    </location>
</feature>
<evidence type="ECO:0000313" key="8">
    <source>
        <dbReference type="EMBL" id="OAJ36505.1"/>
    </source>
</evidence>
<sequence>MSKAKRVNGLTVSVPFLYGSTATAVTKKDALVDPTHTHKWAVYVRGINDEDLSYCIKRVLIKLHESFESPNRVFEAPPYEVNETGWGEFEIMIKITLVDPLEKPITVYHQLQLYPKEEIALQSKKSVIVNHYDELIFNEPSEEYAESLKIHAELSQLPPTGPFSLQTEADELQQLEAIYNKLNSDLEKQNQTYRKTEQELRLIQAELVELERQ</sequence>
<dbReference type="InterPro" id="IPR005033">
    <property type="entry name" value="YEATS"/>
</dbReference>
<dbReference type="PANTHER" id="PTHR47573:SF1">
    <property type="entry name" value="PROTEIN AF-9 HOMOLOG"/>
    <property type="match status" value="1"/>
</dbReference>
<dbReference type="CDD" id="cd16908">
    <property type="entry name" value="YEATS_Yaf9_like"/>
    <property type="match status" value="1"/>
</dbReference>
<keyword evidence="4 5" id="KW-0539">Nucleus</keyword>
<evidence type="ECO:0000313" key="9">
    <source>
        <dbReference type="Proteomes" id="UP000077115"/>
    </source>
</evidence>
<feature type="domain" description="YEATS" evidence="7">
    <location>
        <begin position="6"/>
        <end position="151"/>
    </location>
</feature>
<dbReference type="GO" id="GO:0006355">
    <property type="term" value="P:regulation of DNA-templated transcription"/>
    <property type="evidence" value="ECO:0007669"/>
    <property type="project" value="InterPro"/>
</dbReference>
<dbReference type="InterPro" id="IPR038704">
    <property type="entry name" value="YEAST_sf"/>
</dbReference>
<dbReference type="PROSITE" id="PS51037">
    <property type="entry name" value="YEATS"/>
    <property type="match status" value="1"/>
</dbReference>
<dbReference type="STRING" id="403673.A0A177W9S8"/>
<proteinExistence type="predicted"/>
<evidence type="ECO:0000256" key="6">
    <source>
        <dbReference type="SAM" id="Coils"/>
    </source>
</evidence>
<dbReference type="Pfam" id="PF03366">
    <property type="entry name" value="YEATS"/>
    <property type="match status" value="1"/>
</dbReference>
<keyword evidence="3" id="KW-0804">Transcription</keyword>
<dbReference type="eggNOG" id="KOG3149">
    <property type="taxonomic scope" value="Eukaryota"/>
</dbReference>
<dbReference type="Proteomes" id="UP000077115">
    <property type="component" value="Unassembled WGS sequence"/>
</dbReference>
<dbReference type="EMBL" id="DS022300">
    <property type="protein sequence ID" value="OAJ36505.1"/>
    <property type="molecule type" value="Genomic_DNA"/>
</dbReference>
<accession>A0A177W9S8</accession>
<dbReference type="InterPro" id="IPR055129">
    <property type="entry name" value="YEATS_dom"/>
</dbReference>
<reference evidence="8 9" key="1">
    <citation type="submission" date="2006-10" db="EMBL/GenBank/DDBJ databases">
        <title>The Genome Sequence of Batrachochytrium dendrobatidis JEL423.</title>
        <authorList>
            <consortium name="The Broad Institute Genome Sequencing Platform"/>
            <person name="Birren B."/>
            <person name="Lander E."/>
            <person name="Galagan J."/>
            <person name="Cuomo C."/>
            <person name="Devon K."/>
            <person name="Jaffe D."/>
            <person name="Butler J."/>
            <person name="Alvarez P."/>
            <person name="Gnerre S."/>
            <person name="Grabherr M."/>
            <person name="Kleber M."/>
            <person name="Mauceli E."/>
            <person name="Brockman W."/>
            <person name="Young S."/>
            <person name="LaButti K."/>
            <person name="Sykes S."/>
            <person name="DeCaprio D."/>
            <person name="Crawford M."/>
            <person name="Koehrsen M."/>
            <person name="Engels R."/>
            <person name="Montgomery P."/>
            <person name="Pearson M."/>
            <person name="Howarth C."/>
            <person name="Larson L."/>
            <person name="White J."/>
            <person name="O'Leary S."/>
            <person name="Kodira C."/>
            <person name="Zeng Q."/>
            <person name="Yandava C."/>
            <person name="Alvarado L."/>
            <person name="Longcore J."/>
            <person name="James T."/>
        </authorList>
    </citation>
    <scope>NUCLEOTIDE SEQUENCE [LARGE SCALE GENOMIC DNA]</scope>
    <source>
        <strain evidence="8 9">JEL423</strain>
    </source>
</reference>
<dbReference type="VEuPathDB" id="FungiDB:BDEG_20670"/>
<dbReference type="GO" id="GO:0005634">
    <property type="term" value="C:nucleus"/>
    <property type="evidence" value="ECO:0007669"/>
    <property type="project" value="UniProtKB-SubCell"/>
</dbReference>
<protein>
    <recommendedName>
        <fullName evidence="1">Protein AF-9 homolog</fullName>
    </recommendedName>
</protein>